<comment type="similarity">
    <text evidence="2">Belongs to the glycosyltransferase 41 family. O-GlcNAc transferase subfamily.</text>
</comment>
<dbReference type="InterPro" id="IPR019734">
    <property type="entry name" value="TPR_rpt"/>
</dbReference>
<evidence type="ECO:0000256" key="3">
    <source>
        <dbReference type="ARBA" id="ARBA00011970"/>
    </source>
</evidence>
<feature type="repeat" description="TPR" evidence="8">
    <location>
        <begin position="339"/>
        <end position="372"/>
    </location>
</feature>
<dbReference type="Proteomes" id="UP000225379">
    <property type="component" value="Unassembled WGS sequence"/>
</dbReference>
<evidence type="ECO:0000256" key="6">
    <source>
        <dbReference type="ARBA" id="ARBA00022737"/>
    </source>
</evidence>
<keyword evidence="7 8" id="KW-0802">TPR repeat</keyword>
<keyword evidence="4" id="KW-0328">Glycosyltransferase</keyword>
<name>A0A2B8BAG8_9PROT</name>
<dbReference type="InterPro" id="IPR011990">
    <property type="entry name" value="TPR-like_helical_dom_sf"/>
</dbReference>
<dbReference type="Pfam" id="PF07719">
    <property type="entry name" value="TPR_2"/>
    <property type="match status" value="1"/>
</dbReference>
<dbReference type="SUPFAM" id="SSF48452">
    <property type="entry name" value="TPR-like"/>
    <property type="match status" value="2"/>
</dbReference>
<dbReference type="EC" id="2.4.1.255" evidence="3"/>
<dbReference type="SMART" id="SM00028">
    <property type="entry name" value="TPR"/>
    <property type="match status" value="9"/>
</dbReference>
<dbReference type="Gene3D" id="1.25.40.10">
    <property type="entry name" value="Tetratricopeptide repeat domain"/>
    <property type="match status" value="4"/>
</dbReference>
<feature type="repeat" description="TPR" evidence="8">
    <location>
        <begin position="169"/>
        <end position="202"/>
    </location>
</feature>
<accession>A0A2B8BAG8</accession>
<evidence type="ECO:0000256" key="5">
    <source>
        <dbReference type="ARBA" id="ARBA00022679"/>
    </source>
</evidence>
<dbReference type="InterPro" id="IPR013105">
    <property type="entry name" value="TPR_2"/>
</dbReference>
<dbReference type="Pfam" id="PF13844">
    <property type="entry name" value="Glyco_transf_41"/>
    <property type="match status" value="2"/>
</dbReference>
<dbReference type="OrthoDB" id="146908at2"/>
<organism evidence="10 11">
    <name type="scientific">Azospirillum palustre</name>
    <dbReference type="NCBI Taxonomy" id="2044885"/>
    <lineage>
        <taxon>Bacteria</taxon>
        <taxon>Pseudomonadati</taxon>
        <taxon>Pseudomonadota</taxon>
        <taxon>Alphaproteobacteria</taxon>
        <taxon>Rhodospirillales</taxon>
        <taxon>Azospirillaceae</taxon>
        <taxon>Azospirillum</taxon>
    </lineage>
</organism>
<dbReference type="RefSeq" id="WP_098740388.1">
    <property type="nucleotide sequence ID" value="NZ_PDKW01000043.1"/>
</dbReference>
<feature type="domain" description="O-GlcNAc transferase C-terminal" evidence="9">
    <location>
        <begin position="486"/>
        <end position="646"/>
    </location>
</feature>
<proteinExistence type="inferred from homology"/>
<comment type="pathway">
    <text evidence="1">Protein modification; protein glycosylation.</text>
</comment>
<dbReference type="AlphaFoldDB" id="A0A2B8BAG8"/>
<dbReference type="Gene3D" id="3.40.50.2000">
    <property type="entry name" value="Glycogen Phosphorylase B"/>
    <property type="match status" value="1"/>
</dbReference>
<dbReference type="Pfam" id="PF13432">
    <property type="entry name" value="TPR_16"/>
    <property type="match status" value="4"/>
</dbReference>
<sequence length="881" mass="94267">MTSFARGVAAENAGRLEEARARYLDVLRTEPRNPAALHRLGVVELRLGNPRDAVVLFQKSLAIAKDLEVYLDFGAAMAGMARWDAAATVYAAALRVAPASADAHYGLAMALHRQGRPQDAEPHYRKVLAAFSHLGEVHNNLGVALQDLGRFAEAAAAHREAARIDPTDAASWSKLGVALHAIGQGAEAEAAFRNALGLAPQDADCWHNLSGLLDACGRPAEALAAGRLAVALDPGSARNWLALGNAAGAARRLEEAWRATSAAARLEPLSPAARNNLASALQELGRWREAVAEYRAALELQPDFPVAEINLAQALSGLREADGALTVLRALLARQPANGEAWRRLGSVLAEAVRPDAAVAVLRKAVALAPGEPDAQADLAMAAAMAGWSTQSADACRRVLRLVPGHAAALGQLVHQQRLLCDWRDLDGLEAQLLRQVRAGAEGVSPFDVLSCASTLADQQSAAARWAAAKARGALTATRPAATVAMAAAGDGRLRIGYLSSDFREHAMGHLMVDALETHDRSRFAVTAYSTGLDDGSALRQRFQRGIERFVDLRRHTDADAARTIAADGIDILVDLTGFTSFSRTSILAARPAPVQVNWLGYPGTLGAGYVDYIVADPTVIAPGEDGFFSERVVRLPDCYQPNDRRRAIAEATPTRRDCGLPEDGFVFCCFNSAYKLTPALFDGWARILAAVPGSVLWLYAGNRQVAVNLRREGEARGLDPHRLVFAQPLPHAEHLARHRLADLFLDTLPYNAHTTASDALWAGLPVLTRRGTTFAGRVAASLLRAGGLPELIVDGQEDYEAEAVALARSPGRLRDLRQRLALNRPVCPLFDTPRFTRHLEAAYRAMWDIHRAGGEPRPIAVTAEDAGGPASAMEGEGESA</sequence>
<evidence type="ECO:0000313" key="10">
    <source>
        <dbReference type="EMBL" id="PGH54352.1"/>
    </source>
</evidence>
<evidence type="ECO:0000256" key="8">
    <source>
        <dbReference type="PROSITE-ProRule" id="PRU00339"/>
    </source>
</evidence>
<keyword evidence="5 10" id="KW-0808">Transferase</keyword>
<evidence type="ECO:0000256" key="2">
    <source>
        <dbReference type="ARBA" id="ARBA00005386"/>
    </source>
</evidence>
<evidence type="ECO:0000256" key="4">
    <source>
        <dbReference type="ARBA" id="ARBA00022676"/>
    </source>
</evidence>
<keyword evidence="11" id="KW-1185">Reference proteome</keyword>
<dbReference type="PROSITE" id="PS50005">
    <property type="entry name" value="TPR"/>
    <property type="match status" value="4"/>
</dbReference>
<evidence type="ECO:0000313" key="11">
    <source>
        <dbReference type="Proteomes" id="UP000225379"/>
    </source>
</evidence>
<reference evidence="11" key="1">
    <citation type="submission" date="2017-10" db="EMBL/GenBank/DDBJ databases">
        <authorList>
            <person name="Kravchenko I.K."/>
            <person name="Grouzdev D.S."/>
        </authorList>
    </citation>
    <scope>NUCLEOTIDE SEQUENCE [LARGE SCALE GENOMIC DNA]</scope>
    <source>
        <strain evidence="11">B2</strain>
    </source>
</reference>
<keyword evidence="6" id="KW-0677">Repeat</keyword>
<dbReference type="PANTHER" id="PTHR44998">
    <property type="match status" value="1"/>
</dbReference>
<dbReference type="InterPro" id="IPR029489">
    <property type="entry name" value="OGT/SEC/SPY_C"/>
</dbReference>
<evidence type="ECO:0000256" key="1">
    <source>
        <dbReference type="ARBA" id="ARBA00004922"/>
    </source>
</evidence>
<dbReference type="GO" id="GO:0097363">
    <property type="term" value="F:protein O-acetylglucosaminyltransferase activity"/>
    <property type="evidence" value="ECO:0007669"/>
    <property type="project" value="UniProtKB-EC"/>
</dbReference>
<dbReference type="EMBL" id="PDKW01000043">
    <property type="protein sequence ID" value="PGH54352.1"/>
    <property type="molecule type" value="Genomic_DNA"/>
</dbReference>
<evidence type="ECO:0000259" key="9">
    <source>
        <dbReference type="Pfam" id="PF13844"/>
    </source>
</evidence>
<dbReference type="PANTHER" id="PTHR44998:SF1">
    <property type="entry name" value="UDP-N-ACETYLGLUCOSAMINE--PEPTIDE N-ACETYLGLUCOSAMINYLTRANSFERASE 110 KDA SUBUNIT"/>
    <property type="match status" value="1"/>
</dbReference>
<comment type="caution">
    <text evidence="10">The sequence shown here is derived from an EMBL/GenBank/DDBJ whole genome shotgun (WGS) entry which is preliminary data.</text>
</comment>
<dbReference type="Gene3D" id="3.40.50.11380">
    <property type="match status" value="1"/>
</dbReference>
<feature type="repeat" description="TPR" evidence="8">
    <location>
        <begin position="135"/>
        <end position="168"/>
    </location>
</feature>
<feature type="repeat" description="TPR" evidence="8">
    <location>
        <begin position="271"/>
        <end position="304"/>
    </location>
</feature>
<evidence type="ECO:0000256" key="7">
    <source>
        <dbReference type="ARBA" id="ARBA00022803"/>
    </source>
</evidence>
<feature type="domain" description="O-GlcNAc transferase C-terminal" evidence="9">
    <location>
        <begin position="655"/>
        <end position="839"/>
    </location>
</feature>
<protein>
    <recommendedName>
        <fullName evidence="3">protein O-GlcNAc transferase</fullName>
        <ecNumber evidence="3">2.4.1.255</ecNumber>
    </recommendedName>
</protein>
<gene>
    <name evidence="10" type="ORF">CRT60_31645</name>
</gene>